<evidence type="ECO:0000256" key="2">
    <source>
        <dbReference type="ARBA" id="ARBA00023015"/>
    </source>
</evidence>
<reference evidence="8 9" key="1">
    <citation type="submission" date="2018-06" db="EMBL/GenBank/DDBJ databases">
        <title>Genomic Encyclopedia of Type Strains, Phase IV (KMG-IV): sequencing the most valuable type-strain genomes for metagenomic binning, comparative biology and taxonomic classification.</title>
        <authorList>
            <person name="Goeker M."/>
        </authorList>
    </citation>
    <scope>NUCLEOTIDE SEQUENCE [LARGE SCALE GENOMIC DNA]</scope>
    <source>
        <strain evidence="8 9">DSM 25532</strain>
    </source>
</reference>
<evidence type="ECO:0000256" key="4">
    <source>
        <dbReference type="ARBA" id="ARBA00023163"/>
    </source>
</evidence>
<dbReference type="EMBL" id="QNRR01000012">
    <property type="protein sequence ID" value="RBP38026.1"/>
    <property type="molecule type" value="Genomic_DNA"/>
</dbReference>
<proteinExistence type="predicted"/>
<keyword evidence="4" id="KW-0804">Transcription</keyword>
<dbReference type="Proteomes" id="UP000253426">
    <property type="component" value="Unassembled WGS sequence"/>
</dbReference>
<evidence type="ECO:0000259" key="7">
    <source>
        <dbReference type="PROSITE" id="PS50977"/>
    </source>
</evidence>
<gene>
    <name evidence="8" type="ORF">DES53_11224</name>
</gene>
<keyword evidence="9" id="KW-1185">Reference proteome</keyword>
<evidence type="ECO:0000256" key="1">
    <source>
        <dbReference type="ARBA" id="ARBA00022491"/>
    </source>
</evidence>
<dbReference type="PANTHER" id="PTHR30055">
    <property type="entry name" value="HTH-TYPE TRANSCRIPTIONAL REGULATOR RUTR"/>
    <property type="match status" value="1"/>
</dbReference>
<keyword evidence="2" id="KW-0805">Transcription regulation</keyword>
<dbReference type="OrthoDB" id="9809772at2"/>
<sequence>MARPRDITKSEIIDAARRLLQTRGCNGFSVRDVSDEVGISTASLHYHFPTKGNLIAEVLGQDRAKMNERMAAIESEAETFAFRTQLMNHYFSTSSKEPGAIGPAVVAVVDLFTLPPECQTEVQQWFLNMEGWLTRFAMQARTTGELPTDRPVDTQVSEACASLLGAMLLPRARDHLSPLQASGPRLANKPHGHTRPPGTGLP</sequence>
<dbReference type="PANTHER" id="PTHR30055:SF175">
    <property type="entry name" value="HTH-TYPE TRANSCRIPTIONAL REPRESSOR KSTR2"/>
    <property type="match status" value="1"/>
</dbReference>
<feature type="region of interest" description="Disordered" evidence="6">
    <location>
        <begin position="178"/>
        <end position="202"/>
    </location>
</feature>
<keyword evidence="1" id="KW-0678">Repressor</keyword>
<dbReference type="AlphaFoldDB" id="A0A366H7J4"/>
<dbReference type="SUPFAM" id="SSF48498">
    <property type="entry name" value="Tetracyclin repressor-like, C-terminal domain"/>
    <property type="match status" value="1"/>
</dbReference>
<dbReference type="GO" id="GO:0003700">
    <property type="term" value="F:DNA-binding transcription factor activity"/>
    <property type="evidence" value="ECO:0007669"/>
    <property type="project" value="TreeGrafter"/>
</dbReference>
<comment type="caution">
    <text evidence="8">The sequence shown here is derived from an EMBL/GenBank/DDBJ whole genome shotgun (WGS) entry which is preliminary data.</text>
</comment>
<dbReference type="GO" id="GO:0000976">
    <property type="term" value="F:transcription cis-regulatory region binding"/>
    <property type="evidence" value="ECO:0007669"/>
    <property type="project" value="TreeGrafter"/>
</dbReference>
<accession>A0A366H7J4</accession>
<protein>
    <submittedName>
        <fullName evidence="8">TetR family transcriptional regulator</fullName>
    </submittedName>
</protein>
<feature type="DNA-binding region" description="H-T-H motif" evidence="5">
    <location>
        <begin position="29"/>
        <end position="48"/>
    </location>
</feature>
<dbReference type="InterPro" id="IPR009057">
    <property type="entry name" value="Homeodomain-like_sf"/>
</dbReference>
<keyword evidence="3 5" id="KW-0238">DNA-binding</keyword>
<dbReference type="InterPro" id="IPR001647">
    <property type="entry name" value="HTH_TetR"/>
</dbReference>
<dbReference type="SUPFAM" id="SSF46689">
    <property type="entry name" value="Homeodomain-like"/>
    <property type="match status" value="1"/>
</dbReference>
<dbReference type="Gene3D" id="1.10.357.10">
    <property type="entry name" value="Tetracycline Repressor, domain 2"/>
    <property type="match status" value="1"/>
</dbReference>
<dbReference type="Pfam" id="PF00440">
    <property type="entry name" value="TetR_N"/>
    <property type="match status" value="1"/>
</dbReference>
<dbReference type="PRINTS" id="PR00455">
    <property type="entry name" value="HTHTETR"/>
</dbReference>
<dbReference type="InterPro" id="IPR050109">
    <property type="entry name" value="HTH-type_TetR-like_transc_reg"/>
</dbReference>
<feature type="domain" description="HTH tetR-type" evidence="7">
    <location>
        <begin position="6"/>
        <end position="66"/>
    </location>
</feature>
<name>A0A366H7J4_9BACT</name>
<organism evidence="8 9">
    <name type="scientific">Roseimicrobium gellanilyticum</name>
    <dbReference type="NCBI Taxonomy" id="748857"/>
    <lineage>
        <taxon>Bacteria</taxon>
        <taxon>Pseudomonadati</taxon>
        <taxon>Verrucomicrobiota</taxon>
        <taxon>Verrucomicrobiia</taxon>
        <taxon>Verrucomicrobiales</taxon>
        <taxon>Verrucomicrobiaceae</taxon>
        <taxon>Roseimicrobium</taxon>
    </lineage>
</organism>
<evidence type="ECO:0000256" key="6">
    <source>
        <dbReference type="SAM" id="MobiDB-lite"/>
    </source>
</evidence>
<dbReference type="RefSeq" id="WP_113961163.1">
    <property type="nucleotide sequence ID" value="NZ_QNRR01000012.1"/>
</dbReference>
<evidence type="ECO:0000313" key="8">
    <source>
        <dbReference type="EMBL" id="RBP38026.1"/>
    </source>
</evidence>
<evidence type="ECO:0000313" key="9">
    <source>
        <dbReference type="Proteomes" id="UP000253426"/>
    </source>
</evidence>
<dbReference type="InterPro" id="IPR036271">
    <property type="entry name" value="Tet_transcr_reg_TetR-rel_C_sf"/>
</dbReference>
<dbReference type="PROSITE" id="PS50977">
    <property type="entry name" value="HTH_TETR_2"/>
    <property type="match status" value="1"/>
</dbReference>
<evidence type="ECO:0000256" key="3">
    <source>
        <dbReference type="ARBA" id="ARBA00023125"/>
    </source>
</evidence>
<evidence type="ECO:0000256" key="5">
    <source>
        <dbReference type="PROSITE-ProRule" id="PRU00335"/>
    </source>
</evidence>